<gene>
    <name evidence="6" type="ORF">Lpp126_13747</name>
</gene>
<dbReference type="GO" id="GO:0005737">
    <property type="term" value="C:cytoplasm"/>
    <property type="evidence" value="ECO:0007669"/>
    <property type="project" value="TreeGrafter"/>
</dbReference>
<evidence type="ECO:0000256" key="4">
    <source>
        <dbReference type="ARBA" id="ARBA00029440"/>
    </source>
</evidence>
<comment type="similarity">
    <text evidence="1 5">Belongs to the HisA/HisF family.</text>
</comment>
<keyword evidence="3 5" id="KW-0368">Histidine biosynthesis</keyword>
<organism evidence="6 7">
    <name type="scientific">Lacticaseibacillus paracasei subsp. paracasei Lpp126</name>
    <dbReference type="NCBI Taxonomy" id="1256206"/>
    <lineage>
        <taxon>Bacteria</taxon>
        <taxon>Bacillati</taxon>
        <taxon>Bacillota</taxon>
        <taxon>Bacilli</taxon>
        <taxon>Lactobacillales</taxon>
        <taxon>Lactobacillaceae</taxon>
        <taxon>Lacticaseibacillus</taxon>
    </lineage>
</organism>
<evidence type="ECO:0000313" key="7">
    <source>
        <dbReference type="Proteomes" id="UP000014243"/>
    </source>
</evidence>
<dbReference type="InterPro" id="IPR006062">
    <property type="entry name" value="His_biosynth"/>
</dbReference>
<dbReference type="InterPro" id="IPR044524">
    <property type="entry name" value="Isoase_HisA-like"/>
</dbReference>
<evidence type="ECO:0000256" key="2">
    <source>
        <dbReference type="ARBA" id="ARBA00022605"/>
    </source>
</evidence>
<dbReference type="GO" id="GO:0003949">
    <property type="term" value="F:1-(5-phosphoribosyl)-5-[(5-phosphoribosylamino)methylideneamino]imidazole-4-carboxamide isomerase activity"/>
    <property type="evidence" value="ECO:0007669"/>
    <property type="project" value="UniProtKB-EC"/>
</dbReference>
<reference evidence="6 7" key="1">
    <citation type="journal article" date="2013" name="PLoS ONE">
        <title>Lactobacillus paracasei comparative genomics: towards species pan-genome definition and exploitation of diversity.</title>
        <authorList>
            <person name="Smokvina T."/>
            <person name="Wels M."/>
            <person name="Polka J."/>
            <person name="Chervaux C."/>
            <person name="Brisse S."/>
            <person name="Boekhorst J."/>
            <person name="van Hylckama Vlieg J.E."/>
            <person name="Siezen R.J."/>
        </authorList>
    </citation>
    <scope>NUCLEOTIDE SEQUENCE [LARGE SCALE GENOMIC DNA]</scope>
    <source>
        <strain evidence="6 7">Lpp126</strain>
    </source>
</reference>
<dbReference type="PANTHER" id="PTHR43090">
    <property type="entry name" value="1-(5-PHOSPHORIBOSYL)-5-[(5-PHOSPHORIBOSYLAMINO)METHYLIDENEAMINO] IMIDAZOLE-4-CARBOXAMIDE ISOMERASE"/>
    <property type="match status" value="1"/>
</dbReference>
<feature type="non-terminal residue" evidence="6">
    <location>
        <position position="1"/>
    </location>
</feature>
<dbReference type="InterPro" id="IPR011060">
    <property type="entry name" value="RibuloseP-bd_barrel"/>
</dbReference>
<keyword evidence="6" id="KW-0413">Isomerase</keyword>
<keyword evidence="2 5" id="KW-0028">Amino-acid biosynthesis</keyword>
<dbReference type="GO" id="GO:0000162">
    <property type="term" value="P:L-tryptophan biosynthetic process"/>
    <property type="evidence" value="ECO:0007669"/>
    <property type="project" value="TreeGrafter"/>
</dbReference>
<proteinExistence type="inferred from homology"/>
<evidence type="ECO:0000256" key="1">
    <source>
        <dbReference type="ARBA" id="ARBA00009667"/>
    </source>
</evidence>
<evidence type="ECO:0000313" key="6">
    <source>
        <dbReference type="EMBL" id="EPC73075.1"/>
    </source>
</evidence>
<dbReference type="GO" id="GO:0000105">
    <property type="term" value="P:L-histidine biosynthetic process"/>
    <property type="evidence" value="ECO:0007669"/>
    <property type="project" value="UniProtKB-KW"/>
</dbReference>
<name>S2R6Z4_LACPA</name>
<dbReference type="PANTHER" id="PTHR43090:SF2">
    <property type="entry name" value="1-(5-PHOSPHORIBOSYL)-5-[(5-PHOSPHORIBOSYLAMINO)METHYLIDENEAMINO] IMIDAZOLE-4-CARBOXAMIDE ISOMERASE"/>
    <property type="match status" value="1"/>
</dbReference>
<dbReference type="SUPFAM" id="SSF51366">
    <property type="entry name" value="Ribulose-phoshate binding barrel"/>
    <property type="match status" value="1"/>
</dbReference>
<dbReference type="PATRIC" id="fig|1256206.3.peg.2106"/>
<dbReference type="Pfam" id="PF00977">
    <property type="entry name" value="His_biosynth"/>
    <property type="match status" value="1"/>
</dbReference>
<dbReference type="InterPro" id="IPR013785">
    <property type="entry name" value="Aldolase_TIM"/>
</dbReference>
<protein>
    <submittedName>
        <fullName evidence="6">1-(5-phosphoribosyl)-5-[(5-phosphoribosylamino)methylideneamino] imidazole-4-carboxamide isomerase</fullName>
        <ecNumber evidence="6">5.3.1.16</ecNumber>
    </submittedName>
</protein>
<accession>S2R6Z4</accession>
<evidence type="ECO:0000256" key="3">
    <source>
        <dbReference type="ARBA" id="ARBA00023102"/>
    </source>
</evidence>
<sequence>VSDPDLVEQAIARFGSNRIAVGIDTRAGKVATNGWLTTSQQTANALLNAMRQRGVTTFIVTDIAKDGMMQGPNAQLLADLQQTMPQATIIASGGVSSLADLRRLQTAGIQAAIIGKAWQTGAIELAMLKQMEG</sequence>
<dbReference type="EC" id="5.3.1.16" evidence="6"/>
<dbReference type="AlphaFoldDB" id="S2R6Z4"/>
<dbReference type="EMBL" id="ANKC01000985">
    <property type="protein sequence ID" value="EPC73075.1"/>
    <property type="molecule type" value="Genomic_DNA"/>
</dbReference>
<evidence type="ECO:0000256" key="5">
    <source>
        <dbReference type="RuleBase" id="RU003657"/>
    </source>
</evidence>
<comment type="caution">
    <text evidence="6">The sequence shown here is derived from an EMBL/GenBank/DDBJ whole genome shotgun (WGS) entry which is preliminary data.</text>
</comment>
<dbReference type="Proteomes" id="UP000014243">
    <property type="component" value="Unassembled WGS sequence"/>
</dbReference>
<comment type="pathway">
    <text evidence="4">Amino-acid biosynthesis.</text>
</comment>
<dbReference type="Gene3D" id="3.20.20.70">
    <property type="entry name" value="Aldolase class I"/>
    <property type="match status" value="1"/>
</dbReference>